<dbReference type="Proteomes" id="UP000054804">
    <property type="component" value="Unassembled WGS sequence"/>
</dbReference>
<comment type="pathway">
    <text evidence="1">Siderophore biosynthesis.</text>
</comment>
<dbReference type="NCBIfam" id="TIGR04316">
    <property type="entry name" value="dhbA_paeA"/>
    <property type="match status" value="1"/>
</dbReference>
<accession>A0A0W7X576</accession>
<evidence type="ECO:0000256" key="7">
    <source>
        <dbReference type="ARBA" id="ARBA00067530"/>
    </source>
</evidence>
<dbReference type="EC" id="1.3.1.28" evidence="6 8"/>
<dbReference type="AlphaFoldDB" id="A0A0W7X576"/>
<dbReference type="GO" id="GO:0019290">
    <property type="term" value="P:siderophore biosynthetic process"/>
    <property type="evidence" value="ECO:0007669"/>
    <property type="project" value="InterPro"/>
</dbReference>
<dbReference type="InterPro" id="IPR057326">
    <property type="entry name" value="KR_dom"/>
</dbReference>
<protein>
    <recommendedName>
        <fullName evidence="7 8">2,3-dihydro-2,3-dihydroxybenzoate dehydrogenase</fullName>
        <ecNumber evidence="6 8">1.3.1.28</ecNumber>
    </recommendedName>
</protein>
<dbReference type="PROSITE" id="PS00061">
    <property type="entry name" value="ADH_SHORT"/>
    <property type="match status" value="1"/>
</dbReference>
<evidence type="ECO:0000256" key="5">
    <source>
        <dbReference type="ARBA" id="ARBA00052874"/>
    </source>
</evidence>
<keyword evidence="13" id="KW-1185">Reference proteome</keyword>
<organism evidence="12 13">
    <name type="scientific">Streptomyces silvensis</name>
    <dbReference type="NCBI Taxonomy" id="1765722"/>
    <lineage>
        <taxon>Bacteria</taxon>
        <taxon>Bacillati</taxon>
        <taxon>Actinomycetota</taxon>
        <taxon>Actinomycetes</taxon>
        <taxon>Kitasatosporales</taxon>
        <taxon>Streptomycetaceae</taxon>
        <taxon>Streptomyces</taxon>
    </lineage>
</organism>
<evidence type="ECO:0000256" key="10">
    <source>
        <dbReference type="SAM" id="MobiDB-lite"/>
    </source>
</evidence>
<dbReference type="RefSeq" id="WP_058847806.1">
    <property type="nucleotide sequence ID" value="NZ_LOCL01000032.1"/>
</dbReference>
<dbReference type="PRINTS" id="PR00080">
    <property type="entry name" value="SDRFAMILY"/>
</dbReference>
<feature type="domain" description="Ketoreductase" evidence="11">
    <location>
        <begin position="15"/>
        <end position="210"/>
    </location>
</feature>
<reference evidence="12 13" key="1">
    <citation type="submission" date="2015-12" db="EMBL/GenBank/DDBJ databases">
        <title>Draft genome sequence of Streptomyces silvensis ATCC 53525, a producer of novel hormone antagonists.</title>
        <authorList>
            <person name="Johnston C.W."/>
            <person name="Li Y."/>
            <person name="Magarvey N.A."/>
        </authorList>
    </citation>
    <scope>NUCLEOTIDE SEQUENCE [LARGE SCALE GENOMIC DNA]</scope>
    <source>
        <strain evidence="12 13">ATCC 53525</strain>
    </source>
</reference>
<evidence type="ECO:0000256" key="4">
    <source>
        <dbReference type="ARBA" id="ARBA00023027"/>
    </source>
</evidence>
<dbReference type="Gene3D" id="3.40.50.720">
    <property type="entry name" value="NAD(P)-binding Rossmann-like Domain"/>
    <property type="match status" value="1"/>
</dbReference>
<dbReference type="PANTHER" id="PTHR42760">
    <property type="entry name" value="SHORT-CHAIN DEHYDROGENASES/REDUCTASES FAMILY MEMBER"/>
    <property type="match status" value="1"/>
</dbReference>
<evidence type="ECO:0000313" key="12">
    <source>
        <dbReference type="EMBL" id="KUF18028.1"/>
    </source>
</evidence>
<feature type="region of interest" description="Disordered" evidence="10">
    <location>
        <begin position="47"/>
        <end position="74"/>
    </location>
</feature>
<dbReference type="PANTHER" id="PTHR42760:SF115">
    <property type="entry name" value="3-OXOACYL-[ACYL-CARRIER-PROTEIN] REDUCTASE FABG"/>
    <property type="match status" value="1"/>
</dbReference>
<keyword evidence="4" id="KW-0520">NAD</keyword>
<sequence length="280" mass="28359">MSAHISGIGAELAGRTALVTGAGQGIGAAVARRLAAEGAHVVATDRTSEALDAISGGPGRAADRPGTPAPHDAGPPGTITAHVMDVTDAATVDTVVNDVERAHGPLDILVNVAGILRPGPAAELTDEDWADTFAVNTTGVFHTSRAVAARMTARGRGSIVTVGSNAAGVPRTGMAAYAASKAAAAMYTKCLGLELARSGVRCNIVAPGSTDTAMQRALWSDAAAPQRVIDGDPATFRTGIPLGRIAAPDDIAEAVLFLASDRARHITMQELYVDGGATLR</sequence>
<evidence type="ECO:0000256" key="8">
    <source>
        <dbReference type="NCBIfam" id="TIGR04316"/>
    </source>
</evidence>
<dbReference type="InterPro" id="IPR002347">
    <property type="entry name" value="SDR_fam"/>
</dbReference>
<dbReference type="GO" id="GO:0008667">
    <property type="term" value="F:2,3-dihydro-2,3-dihydroxybenzoate dehydrogenase activity"/>
    <property type="evidence" value="ECO:0007669"/>
    <property type="project" value="UniProtKB-UniRule"/>
</dbReference>
<evidence type="ECO:0000256" key="3">
    <source>
        <dbReference type="ARBA" id="ARBA00023002"/>
    </source>
</evidence>
<gene>
    <name evidence="12" type="ORF">AT728_20550</name>
</gene>
<dbReference type="Pfam" id="PF00106">
    <property type="entry name" value="adh_short"/>
    <property type="match status" value="1"/>
</dbReference>
<dbReference type="GO" id="GO:0016616">
    <property type="term" value="F:oxidoreductase activity, acting on the CH-OH group of donors, NAD or NADP as acceptor"/>
    <property type="evidence" value="ECO:0007669"/>
    <property type="project" value="UniProtKB-ARBA"/>
</dbReference>
<dbReference type="InterPro" id="IPR036291">
    <property type="entry name" value="NAD(P)-bd_dom_sf"/>
</dbReference>
<dbReference type="STRING" id="1765722.AT728_20550"/>
<evidence type="ECO:0000313" key="13">
    <source>
        <dbReference type="Proteomes" id="UP000054804"/>
    </source>
</evidence>
<comment type="similarity">
    <text evidence="2 9">Belongs to the short-chain dehydrogenases/reductases (SDR) family.</text>
</comment>
<proteinExistence type="inferred from homology"/>
<name>A0A0W7X576_9ACTN</name>
<dbReference type="NCBIfam" id="NF006074">
    <property type="entry name" value="PRK08220.1"/>
    <property type="match status" value="1"/>
</dbReference>
<dbReference type="InterPro" id="IPR003560">
    <property type="entry name" value="DHB_DH"/>
</dbReference>
<comment type="catalytic activity">
    <reaction evidence="5">
        <text>(2S,3S)-2,3-dihydroxy-2,3-dihydrobenzoate + NAD(+) = 2,3-dihydroxybenzoate + NADH + H(+)</text>
        <dbReference type="Rhea" id="RHEA:23824"/>
        <dbReference type="ChEBI" id="CHEBI:15378"/>
        <dbReference type="ChEBI" id="CHEBI:36654"/>
        <dbReference type="ChEBI" id="CHEBI:57540"/>
        <dbReference type="ChEBI" id="CHEBI:57945"/>
        <dbReference type="ChEBI" id="CHEBI:58764"/>
        <dbReference type="EC" id="1.3.1.28"/>
    </reaction>
</comment>
<keyword evidence="3" id="KW-0560">Oxidoreductase</keyword>
<evidence type="ECO:0000256" key="9">
    <source>
        <dbReference type="RuleBase" id="RU000363"/>
    </source>
</evidence>
<dbReference type="SMART" id="SM00822">
    <property type="entry name" value="PKS_KR"/>
    <property type="match status" value="1"/>
</dbReference>
<evidence type="ECO:0000256" key="6">
    <source>
        <dbReference type="ARBA" id="ARBA00066334"/>
    </source>
</evidence>
<evidence type="ECO:0000256" key="2">
    <source>
        <dbReference type="ARBA" id="ARBA00006484"/>
    </source>
</evidence>
<dbReference type="SUPFAM" id="SSF51735">
    <property type="entry name" value="NAD(P)-binding Rossmann-fold domains"/>
    <property type="match status" value="1"/>
</dbReference>
<dbReference type="PRINTS" id="PR00081">
    <property type="entry name" value="GDHRDH"/>
</dbReference>
<dbReference type="EMBL" id="LOCL01000032">
    <property type="protein sequence ID" value="KUF18028.1"/>
    <property type="molecule type" value="Genomic_DNA"/>
</dbReference>
<dbReference type="FunFam" id="3.40.50.720:FF:000160">
    <property type="entry name" value="2,3-dihydro-2,3-dihydroxybenzoate dehydrogenase"/>
    <property type="match status" value="1"/>
</dbReference>
<comment type="caution">
    <text evidence="12">The sequence shown here is derived from an EMBL/GenBank/DDBJ whole genome shotgun (WGS) entry which is preliminary data.</text>
</comment>
<evidence type="ECO:0000259" key="11">
    <source>
        <dbReference type="SMART" id="SM00822"/>
    </source>
</evidence>
<dbReference type="OrthoDB" id="9803333at2"/>
<dbReference type="InterPro" id="IPR020904">
    <property type="entry name" value="Sc_DH/Rdtase_CS"/>
</dbReference>
<evidence type="ECO:0000256" key="1">
    <source>
        <dbReference type="ARBA" id="ARBA00004924"/>
    </source>
</evidence>